<dbReference type="OrthoDB" id="2194916at2759"/>
<organism evidence="2 3">
    <name type="scientific">Ecytonucleospora hepatopenaei</name>
    <dbReference type="NCBI Taxonomy" id="646526"/>
    <lineage>
        <taxon>Eukaryota</taxon>
        <taxon>Fungi</taxon>
        <taxon>Fungi incertae sedis</taxon>
        <taxon>Microsporidia</taxon>
        <taxon>Enterocytozoonidae</taxon>
        <taxon>Ecytonucleospora</taxon>
    </lineage>
</organism>
<dbReference type="Proteomes" id="UP000192758">
    <property type="component" value="Unassembled WGS sequence"/>
</dbReference>
<keyword evidence="3" id="KW-1185">Reference proteome</keyword>
<reference evidence="2 3" key="1">
    <citation type="journal article" date="2017" name="Environ. Microbiol.">
        <title>Decay of the glycolytic pathway and adaptation to intranuclear parasitism within Enterocytozoonidae microsporidia.</title>
        <authorList>
            <person name="Wiredu Boakye D."/>
            <person name="Jaroenlak P."/>
            <person name="Prachumwat A."/>
            <person name="Williams T.A."/>
            <person name="Bateman K.S."/>
            <person name="Itsathitphaisarn O."/>
            <person name="Sritunyalucksana K."/>
            <person name="Paszkiewicz K.H."/>
            <person name="Moore K.A."/>
            <person name="Stentiford G.D."/>
            <person name="Williams B.A."/>
        </authorList>
    </citation>
    <scope>NUCLEOTIDE SEQUENCE [LARGE SCALE GENOMIC DNA]</scope>
    <source>
        <strain evidence="2 3">TH1</strain>
    </source>
</reference>
<dbReference type="EMBL" id="MNPJ01000021">
    <property type="protein sequence ID" value="OQS54292.1"/>
    <property type="molecule type" value="Genomic_DNA"/>
</dbReference>
<sequence>MQLYETTKTAIFGIAVICFMVVNAKTTIFMTEKNAHITQYYDAVSLTVVVTGLFVNFWIGFFGLFIIMAFNNFLTRNLANVIGAYEKIKIVAGLTLVNATAMAFVNISSFFNVRINQINKELVYWFLAVFLSQAFFLYSCWLVHPDIFNKKFKKFKDKVIAERINKRTMYV</sequence>
<feature type="transmembrane region" description="Helical" evidence="1">
    <location>
        <begin position="48"/>
        <end position="70"/>
    </location>
</feature>
<comment type="caution">
    <text evidence="2">The sequence shown here is derived from an EMBL/GenBank/DDBJ whole genome shotgun (WGS) entry which is preliminary data.</text>
</comment>
<feature type="transmembrane region" description="Helical" evidence="1">
    <location>
        <begin position="90"/>
        <end position="111"/>
    </location>
</feature>
<evidence type="ECO:0000256" key="1">
    <source>
        <dbReference type="SAM" id="Phobius"/>
    </source>
</evidence>
<feature type="transmembrane region" description="Helical" evidence="1">
    <location>
        <begin position="123"/>
        <end position="144"/>
    </location>
</feature>
<dbReference type="AlphaFoldDB" id="A0A1W0E519"/>
<keyword evidence="1" id="KW-0472">Membrane</keyword>
<dbReference type="VEuPathDB" id="MicrosporidiaDB:EHP00_1124"/>
<evidence type="ECO:0000313" key="3">
    <source>
        <dbReference type="Proteomes" id="UP000192758"/>
    </source>
</evidence>
<keyword evidence="1" id="KW-1133">Transmembrane helix</keyword>
<accession>A0A1W0E519</accession>
<evidence type="ECO:0000313" key="2">
    <source>
        <dbReference type="EMBL" id="OQS54292.1"/>
    </source>
</evidence>
<keyword evidence="1" id="KW-0812">Transmembrane</keyword>
<proteinExistence type="predicted"/>
<gene>
    <name evidence="2" type="ORF">EHP00_1124</name>
</gene>
<name>A0A1W0E519_9MICR</name>
<protein>
    <submittedName>
        <fullName evidence="2">Uncharacterized protein</fullName>
    </submittedName>
</protein>